<dbReference type="Pfam" id="PF12833">
    <property type="entry name" value="HTH_18"/>
    <property type="match status" value="1"/>
</dbReference>
<dbReference type="InterPro" id="IPR009057">
    <property type="entry name" value="Homeodomain-like_sf"/>
</dbReference>
<evidence type="ECO:0000313" key="5">
    <source>
        <dbReference type="EMBL" id="KEQ21789.1"/>
    </source>
</evidence>
<keyword evidence="6" id="KW-1185">Reference proteome</keyword>
<dbReference type="PANTHER" id="PTHR46796">
    <property type="entry name" value="HTH-TYPE TRANSCRIPTIONAL ACTIVATOR RHAS-RELATED"/>
    <property type="match status" value="1"/>
</dbReference>
<sequence length="261" mass="30047">MDKFVYKKSAGVTALSASFSDFEYKKHSHEEYALGVTLRGVQQYNLDGSFQSSYRNGVMLFNPEQVHDGRAQDKTGIDYVIVYIHPKLFLEMLEKKDIVMFSSPIVYNRRLQQGILNLVHAIISNKAESLCSELLLALADNFSQTEMSYVFKKNNALMKKAKEMIYFSLDHVLKLDDICRELDMSKFQFIRAFKADTGISPYQFFLNCKVEHAKRLIEKNKDIYAAVTECGFVDLSHLNRHFKSVYGITAFEYMSGIVDRS</sequence>
<reference evidence="5 6" key="1">
    <citation type="submission" date="2014-06" db="EMBL/GenBank/DDBJ databases">
        <title>Draft genome sequence of Paenibacillus sp. MSt1.</title>
        <authorList>
            <person name="Aw Y.K."/>
            <person name="Ong K.S."/>
            <person name="Gan H.M."/>
            <person name="Lee S.M."/>
        </authorList>
    </citation>
    <scope>NUCLEOTIDE SEQUENCE [LARGE SCALE GENOMIC DNA]</scope>
    <source>
        <strain evidence="5 6">MSt1</strain>
    </source>
</reference>
<evidence type="ECO:0000256" key="3">
    <source>
        <dbReference type="ARBA" id="ARBA00023163"/>
    </source>
</evidence>
<dbReference type="SUPFAM" id="SSF46689">
    <property type="entry name" value="Homeodomain-like"/>
    <property type="match status" value="2"/>
</dbReference>
<dbReference type="InterPro" id="IPR003313">
    <property type="entry name" value="AraC-bd"/>
</dbReference>
<gene>
    <name evidence="5" type="ORF">ET33_33660</name>
</gene>
<name>A0A081NTL6_9BACL</name>
<keyword evidence="1" id="KW-0805">Transcription regulation</keyword>
<dbReference type="Gene3D" id="1.10.10.60">
    <property type="entry name" value="Homeodomain-like"/>
    <property type="match status" value="1"/>
</dbReference>
<dbReference type="OrthoDB" id="183331at2"/>
<dbReference type="Pfam" id="PF02311">
    <property type="entry name" value="AraC_binding"/>
    <property type="match status" value="1"/>
</dbReference>
<feature type="domain" description="HTH araC/xylS-type" evidence="4">
    <location>
        <begin position="159"/>
        <end position="256"/>
    </location>
</feature>
<dbReference type="AlphaFoldDB" id="A0A081NTL6"/>
<protein>
    <submittedName>
        <fullName evidence="5">AraC family transcriptional regulator</fullName>
    </submittedName>
</protein>
<evidence type="ECO:0000256" key="2">
    <source>
        <dbReference type="ARBA" id="ARBA00023125"/>
    </source>
</evidence>
<dbReference type="InterPro" id="IPR018060">
    <property type="entry name" value="HTH_AraC"/>
</dbReference>
<dbReference type="SUPFAM" id="SSF51215">
    <property type="entry name" value="Regulatory protein AraC"/>
    <property type="match status" value="1"/>
</dbReference>
<accession>A0A081NTL6</accession>
<organism evidence="5 6">
    <name type="scientific">Paenibacillus tyrfis</name>
    <dbReference type="NCBI Taxonomy" id="1501230"/>
    <lineage>
        <taxon>Bacteria</taxon>
        <taxon>Bacillati</taxon>
        <taxon>Bacillota</taxon>
        <taxon>Bacilli</taxon>
        <taxon>Bacillales</taxon>
        <taxon>Paenibacillaceae</taxon>
        <taxon>Paenibacillus</taxon>
    </lineage>
</organism>
<evidence type="ECO:0000313" key="6">
    <source>
        <dbReference type="Proteomes" id="UP000028123"/>
    </source>
</evidence>
<evidence type="ECO:0000259" key="4">
    <source>
        <dbReference type="PROSITE" id="PS01124"/>
    </source>
</evidence>
<dbReference type="Proteomes" id="UP000028123">
    <property type="component" value="Unassembled WGS sequence"/>
</dbReference>
<dbReference type="EMBL" id="JNVM01000062">
    <property type="protein sequence ID" value="KEQ21789.1"/>
    <property type="molecule type" value="Genomic_DNA"/>
</dbReference>
<dbReference type="SMART" id="SM00342">
    <property type="entry name" value="HTH_ARAC"/>
    <property type="match status" value="1"/>
</dbReference>
<dbReference type="PROSITE" id="PS01124">
    <property type="entry name" value="HTH_ARAC_FAMILY_2"/>
    <property type="match status" value="1"/>
</dbReference>
<comment type="caution">
    <text evidence="5">The sequence shown here is derived from an EMBL/GenBank/DDBJ whole genome shotgun (WGS) entry which is preliminary data.</text>
</comment>
<dbReference type="InterPro" id="IPR050204">
    <property type="entry name" value="AraC_XylS_family_regulators"/>
</dbReference>
<dbReference type="RefSeq" id="WP_036693492.1">
    <property type="nucleotide sequence ID" value="NZ_JNVM01000062.1"/>
</dbReference>
<keyword evidence="3" id="KW-0804">Transcription</keyword>
<dbReference type="GO" id="GO:0003700">
    <property type="term" value="F:DNA-binding transcription factor activity"/>
    <property type="evidence" value="ECO:0007669"/>
    <property type="project" value="InterPro"/>
</dbReference>
<dbReference type="GO" id="GO:0043565">
    <property type="term" value="F:sequence-specific DNA binding"/>
    <property type="evidence" value="ECO:0007669"/>
    <property type="project" value="InterPro"/>
</dbReference>
<dbReference type="eggNOG" id="COG2207">
    <property type="taxonomic scope" value="Bacteria"/>
</dbReference>
<dbReference type="InterPro" id="IPR037923">
    <property type="entry name" value="HTH-like"/>
</dbReference>
<keyword evidence="2" id="KW-0238">DNA-binding</keyword>
<proteinExistence type="predicted"/>
<evidence type="ECO:0000256" key="1">
    <source>
        <dbReference type="ARBA" id="ARBA00023015"/>
    </source>
</evidence>
<dbReference type="PANTHER" id="PTHR46796:SF2">
    <property type="entry name" value="TRANSCRIPTIONAL REGULATORY PROTEIN"/>
    <property type="match status" value="1"/>
</dbReference>